<dbReference type="InterPro" id="IPR000885">
    <property type="entry name" value="Fib_collagen_C"/>
</dbReference>
<comment type="caution">
    <text evidence="5">The sequence shown here is derived from an EMBL/GenBank/DDBJ whole genome shotgun (WGS) entry which is preliminary data.</text>
</comment>
<dbReference type="Proteomes" id="UP001163046">
    <property type="component" value="Unassembled WGS sequence"/>
</dbReference>
<keyword evidence="2" id="KW-0964">Secreted</keyword>
<name>A0A9X0CQV9_9CNID</name>
<dbReference type="AlphaFoldDB" id="A0A9X0CQV9"/>
<dbReference type="GO" id="GO:0005581">
    <property type="term" value="C:collagen trimer"/>
    <property type="evidence" value="ECO:0007669"/>
    <property type="project" value="UniProtKB-KW"/>
</dbReference>
<evidence type="ECO:0000256" key="1">
    <source>
        <dbReference type="ARBA" id="ARBA00004613"/>
    </source>
</evidence>
<feature type="domain" description="Fibrillar collagen NC1" evidence="4">
    <location>
        <begin position="1"/>
        <end position="99"/>
    </location>
</feature>
<dbReference type="Pfam" id="PF01410">
    <property type="entry name" value="COLFI"/>
    <property type="match status" value="1"/>
</dbReference>
<dbReference type="Gene3D" id="2.60.120.1000">
    <property type="match status" value="1"/>
</dbReference>
<organism evidence="5 6">
    <name type="scientific">Desmophyllum pertusum</name>
    <dbReference type="NCBI Taxonomy" id="174260"/>
    <lineage>
        <taxon>Eukaryota</taxon>
        <taxon>Metazoa</taxon>
        <taxon>Cnidaria</taxon>
        <taxon>Anthozoa</taxon>
        <taxon>Hexacorallia</taxon>
        <taxon>Scleractinia</taxon>
        <taxon>Caryophylliina</taxon>
        <taxon>Caryophylliidae</taxon>
        <taxon>Desmophyllum</taxon>
    </lineage>
</organism>
<sequence>MKFLRLLSKSAFQEMNYSCNDSNKGHTDCMVDLKGDNEMVVNNLKKIKLDVTEMTQNGNKKLKIEVSTAQQNSLPIVDWAPQTRVDSQLTFELGPVCFEY</sequence>
<evidence type="ECO:0000259" key="4">
    <source>
        <dbReference type="PROSITE" id="PS51461"/>
    </source>
</evidence>
<dbReference type="GO" id="GO:0005576">
    <property type="term" value="C:extracellular region"/>
    <property type="evidence" value="ECO:0007669"/>
    <property type="project" value="UniProtKB-SubCell"/>
</dbReference>
<accession>A0A9X0CQV9</accession>
<keyword evidence="3" id="KW-0176">Collagen</keyword>
<dbReference type="PROSITE" id="PS51461">
    <property type="entry name" value="NC1_FIB"/>
    <property type="match status" value="1"/>
</dbReference>
<protein>
    <recommendedName>
        <fullName evidence="4">Fibrillar collagen NC1 domain-containing protein</fullName>
    </recommendedName>
</protein>
<evidence type="ECO:0000313" key="6">
    <source>
        <dbReference type="Proteomes" id="UP001163046"/>
    </source>
</evidence>
<evidence type="ECO:0000256" key="3">
    <source>
        <dbReference type="ARBA" id="ARBA00023119"/>
    </source>
</evidence>
<keyword evidence="6" id="KW-1185">Reference proteome</keyword>
<evidence type="ECO:0000313" key="5">
    <source>
        <dbReference type="EMBL" id="KAJ7370154.1"/>
    </source>
</evidence>
<dbReference type="GO" id="GO:0005201">
    <property type="term" value="F:extracellular matrix structural constituent"/>
    <property type="evidence" value="ECO:0007669"/>
    <property type="project" value="InterPro"/>
</dbReference>
<evidence type="ECO:0000256" key="2">
    <source>
        <dbReference type="ARBA" id="ARBA00022525"/>
    </source>
</evidence>
<gene>
    <name evidence="5" type="ORF">OS493_033779</name>
</gene>
<dbReference type="OrthoDB" id="5990235at2759"/>
<dbReference type="EMBL" id="MU826871">
    <property type="protein sequence ID" value="KAJ7370154.1"/>
    <property type="molecule type" value="Genomic_DNA"/>
</dbReference>
<proteinExistence type="predicted"/>
<reference evidence="5" key="1">
    <citation type="submission" date="2023-01" db="EMBL/GenBank/DDBJ databases">
        <title>Genome assembly of the deep-sea coral Lophelia pertusa.</title>
        <authorList>
            <person name="Herrera S."/>
            <person name="Cordes E."/>
        </authorList>
    </citation>
    <scope>NUCLEOTIDE SEQUENCE</scope>
    <source>
        <strain evidence="5">USNM1676648</strain>
        <tissue evidence="5">Polyp</tissue>
    </source>
</reference>
<comment type="subcellular location">
    <subcellularLocation>
        <location evidence="1">Secreted</location>
    </subcellularLocation>
</comment>